<feature type="transmembrane region" description="Helical" evidence="7">
    <location>
        <begin position="306"/>
        <end position="326"/>
    </location>
</feature>
<evidence type="ECO:0000256" key="7">
    <source>
        <dbReference type="SAM" id="Phobius"/>
    </source>
</evidence>
<feature type="domain" description="Major facilitator superfamily (MFS) profile" evidence="8">
    <location>
        <begin position="7"/>
        <end position="452"/>
    </location>
</feature>
<name>A0AAN8QAM0_PATCE</name>
<feature type="transmembrane region" description="Helical" evidence="7">
    <location>
        <begin position="364"/>
        <end position="384"/>
    </location>
</feature>
<dbReference type="InterPro" id="IPR036259">
    <property type="entry name" value="MFS_trans_sf"/>
</dbReference>
<feature type="transmembrane region" description="Helical" evidence="7">
    <location>
        <begin position="273"/>
        <end position="294"/>
    </location>
</feature>
<feature type="transmembrane region" description="Helical" evidence="7">
    <location>
        <begin position="82"/>
        <end position="102"/>
    </location>
</feature>
<dbReference type="PANTHER" id="PTHR43385:SF1">
    <property type="entry name" value="RIBOFLAVIN TRANSPORTER RIBJ"/>
    <property type="match status" value="1"/>
</dbReference>
<evidence type="ECO:0000256" key="3">
    <source>
        <dbReference type="ARBA" id="ARBA00022692"/>
    </source>
</evidence>
<evidence type="ECO:0000256" key="5">
    <source>
        <dbReference type="ARBA" id="ARBA00023136"/>
    </source>
</evidence>
<dbReference type="EMBL" id="JAZGQO010000001">
    <property type="protein sequence ID" value="KAK6195535.1"/>
    <property type="molecule type" value="Genomic_DNA"/>
</dbReference>
<keyword evidence="5 7" id="KW-0472">Membrane</keyword>
<dbReference type="SUPFAM" id="SSF103473">
    <property type="entry name" value="MFS general substrate transporter"/>
    <property type="match status" value="1"/>
</dbReference>
<feature type="transmembrane region" description="Helical" evidence="7">
    <location>
        <begin position="108"/>
        <end position="129"/>
    </location>
</feature>
<dbReference type="AlphaFoldDB" id="A0AAN8QAM0"/>
<evidence type="ECO:0000256" key="2">
    <source>
        <dbReference type="ARBA" id="ARBA00022448"/>
    </source>
</evidence>
<evidence type="ECO:0000256" key="1">
    <source>
        <dbReference type="ARBA" id="ARBA00004141"/>
    </source>
</evidence>
<dbReference type="InterPro" id="IPR020846">
    <property type="entry name" value="MFS_dom"/>
</dbReference>
<evidence type="ECO:0000313" key="10">
    <source>
        <dbReference type="Proteomes" id="UP001347796"/>
    </source>
</evidence>
<evidence type="ECO:0000313" key="9">
    <source>
        <dbReference type="EMBL" id="KAK6195535.1"/>
    </source>
</evidence>
<reference evidence="9 10" key="1">
    <citation type="submission" date="2024-01" db="EMBL/GenBank/DDBJ databases">
        <title>The genome of the rayed Mediterranean limpet Patella caerulea (Linnaeus, 1758).</title>
        <authorList>
            <person name="Anh-Thu Weber A."/>
            <person name="Halstead-Nussloch G."/>
        </authorList>
    </citation>
    <scope>NUCLEOTIDE SEQUENCE [LARGE SCALE GENOMIC DNA]</scope>
    <source>
        <strain evidence="9">AATW-2023a</strain>
        <tissue evidence="9">Whole specimen</tissue>
    </source>
</reference>
<dbReference type="InterPro" id="IPR011701">
    <property type="entry name" value="MFS"/>
</dbReference>
<feature type="compositionally biased region" description="Low complexity" evidence="6">
    <location>
        <begin position="233"/>
        <end position="244"/>
    </location>
</feature>
<dbReference type="CDD" id="cd17353">
    <property type="entry name" value="MFS_OFA_like"/>
    <property type="match status" value="1"/>
</dbReference>
<feature type="transmembrane region" description="Helical" evidence="7">
    <location>
        <begin position="396"/>
        <end position="418"/>
    </location>
</feature>
<dbReference type="InterPro" id="IPR052983">
    <property type="entry name" value="MFS_Riboflavin_Transporter"/>
</dbReference>
<comment type="subcellular location">
    <subcellularLocation>
        <location evidence="1">Membrane</location>
        <topology evidence="1">Multi-pass membrane protein</topology>
    </subcellularLocation>
</comment>
<feature type="transmembrane region" description="Helical" evidence="7">
    <location>
        <begin position="48"/>
        <end position="70"/>
    </location>
</feature>
<comment type="caution">
    <text evidence="9">The sequence shown here is derived from an EMBL/GenBank/DDBJ whole genome shotgun (WGS) entry which is preliminary data.</text>
</comment>
<sequence>MVNRRLRAILVICGGVCIHLTLGTIYTFGNMSPYITSYMRKYNVEKNLQYTDSVWIFACSGMGQGASMFLGGVLEKKIGPRLATLLGSLFMSLGVFLSYFTVKYSFPLLVLTYGLMIGLGIGVAYAVPMACAMRWLPDRRGLVNGFVVAGFGGGAFIFDQVQTAFINPKNQKVGDDKFFHQSDVLDKVPDCFLLLGGCYVAMQLLGCLLLSNPPQSESLQNVNSPVERRPILSSDENSPESSSDTDQDVSIVSPDVEVERTLSPGEMLQTREFYILWFILLLNGQGVLFISTLYKAYGVTFINDDVFLALVGSFAAVFNAMGRIMWGYLADKTSFKVAMVLLNGTFTILILTLGLTKLVGKGLFFVWVCLIFLTFSGNFSLMPTATSKSFGQAHYVINYGLVFTSQVVTGPIGAILPSQLQSSIGWYGLFFMVASFSFMSLLLTLLFKVKNSKGKDI</sequence>
<evidence type="ECO:0000256" key="6">
    <source>
        <dbReference type="SAM" id="MobiDB-lite"/>
    </source>
</evidence>
<feature type="transmembrane region" description="Helical" evidence="7">
    <location>
        <begin position="338"/>
        <end position="358"/>
    </location>
</feature>
<feature type="transmembrane region" description="Helical" evidence="7">
    <location>
        <begin position="141"/>
        <end position="158"/>
    </location>
</feature>
<accession>A0AAN8QAM0</accession>
<evidence type="ECO:0000259" key="8">
    <source>
        <dbReference type="PROSITE" id="PS50850"/>
    </source>
</evidence>
<dbReference type="Proteomes" id="UP001347796">
    <property type="component" value="Unassembled WGS sequence"/>
</dbReference>
<keyword evidence="4 7" id="KW-1133">Transmembrane helix</keyword>
<protein>
    <recommendedName>
        <fullName evidence="8">Major facilitator superfamily (MFS) profile domain-containing protein</fullName>
    </recommendedName>
</protein>
<dbReference type="PANTHER" id="PTHR43385">
    <property type="entry name" value="RIBOFLAVIN TRANSPORTER RIBJ"/>
    <property type="match status" value="1"/>
</dbReference>
<feature type="transmembrane region" description="Helical" evidence="7">
    <location>
        <begin position="7"/>
        <end position="28"/>
    </location>
</feature>
<dbReference type="Gene3D" id="1.20.1250.20">
    <property type="entry name" value="MFS general substrate transporter like domains"/>
    <property type="match status" value="2"/>
</dbReference>
<feature type="transmembrane region" description="Helical" evidence="7">
    <location>
        <begin position="424"/>
        <end position="447"/>
    </location>
</feature>
<dbReference type="GO" id="GO:0016020">
    <property type="term" value="C:membrane"/>
    <property type="evidence" value="ECO:0007669"/>
    <property type="project" value="UniProtKB-SubCell"/>
</dbReference>
<dbReference type="Pfam" id="PF07690">
    <property type="entry name" value="MFS_1"/>
    <property type="match status" value="1"/>
</dbReference>
<proteinExistence type="predicted"/>
<gene>
    <name evidence="9" type="ORF">SNE40_000945</name>
</gene>
<evidence type="ECO:0000256" key="4">
    <source>
        <dbReference type="ARBA" id="ARBA00022989"/>
    </source>
</evidence>
<keyword evidence="2" id="KW-0813">Transport</keyword>
<dbReference type="GO" id="GO:0022857">
    <property type="term" value="F:transmembrane transporter activity"/>
    <property type="evidence" value="ECO:0007669"/>
    <property type="project" value="InterPro"/>
</dbReference>
<organism evidence="9 10">
    <name type="scientific">Patella caerulea</name>
    <name type="common">Rayed Mediterranean limpet</name>
    <dbReference type="NCBI Taxonomy" id="87958"/>
    <lineage>
        <taxon>Eukaryota</taxon>
        <taxon>Metazoa</taxon>
        <taxon>Spiralia</taxon>
        <taxon>Lophotrochozoa</taxon>
        <taxon>Mollusca</taxon>
        <taxon>Gastropoda</taxon>
        <taxon>Patellogastropoda</taxon>
        <taxon>Patelloidea</taxon>
        <taxon>Patellidae</taxon>
        <taxon>Patella</taxon>
    </lineage>
</organism>
<feature type="region of interest" description="Disordered" evidence="6">
    <location>
        <begin position="217"/>
        <end position="250"/>
    </location>
</feature>
<keyword evidence="10" id="KW-1185">Reference proteome</keyword>
<keyword evidence="3 7" id="KW-0812">Transmembrane</keyword>
<feature type="transmembrane region" description="Helical" evidence="7">
    <location>
        <begin position="192"/>
        <end position="210"/>
    </location>
</feature>
<dbReference type="PROSITE" id="PS50850">
    <property type="entry name" value="MFS"/>
    <property type="match status" value="1"/>
</dbReference>